<evidence type="ECO:0000313" key="1">
    <source>
        <dbReference type="EMBL" id="NMF87148.1"/>
    </source>
</evidence>
<dbReference type="EMBL" id="WTVR01000002">
    <property type="protein sequence ID" value="NMF87148.1"/>
    <property type="molecule type" value="Genomic_DNA"/>
</dbReference>
<proteinExistence type="predicted"/>
<sequence>MRTQRVKNVAPLLDPADPGWRTVPVEQVSMMPTPLAMQPTPYIRNSWEGREYGRVTDLAVASVHDGRQWALRASWRGVSPAGKDFPDALAIALPVRGKPVLALMGAADAPIHFLRWQANKSVVASQIAMGIGSSARGPAITCSAQARAEGDRWQVVIARPLGGAGDLAPLVAGRKTGIGFAVWMGGNDERGGIKAFSIDWAELALDA</sequence>
<dbReference type="Proteomes" id="UP000652074">
    <property type="component" value="Unassembled WGS sequence"/>
</dbReference>
<accession>A0ABX1MKH6</accession>
<evidence type="ECO:0000313" key="2">
    <source>
        <dbReference type="Proteomes" id="UP000652074"/>
    </source>
</evidence>
<protein>
    <submittedName>
        <fullName evidence="1">Uncharacterized protein</fullName>
    </submittedName>
</protein>
<gene>
    <name evidence="1" type="ORF">GPA26_01500</name>
</gene>
<keyword evidence="2" id="KW-1185">Reference proteome</keyword>
<dbReference type="RefSeq" id="WP_169204598.1">
    <property type="nucleotide sequence ID" value="NZ_CP059560.1"/>
</dbReference>
<organism evidence="1 2">
    <name type="scientific">Aromatoleum petrolei</name>
    <dbReference type="NCBI Taxonomy" id="76116"/>
    <lineage>
        <taxon>Bacteria</taxon>
        <taxon>Pseudomonadati</taxon>
        <taxon>Pseudomonadota</taxon>
        <taxon>Betaproteobacteria</taxon>
        <taxon>Rhodocyclales</taxon>
        <taxon>Rhodocyclaceae</taxon>
        <taxon>Aromatoleum</taxon>
    </lineage>
</organism>
<name>A0ABX1MKH6_9RHOO</name>
<reference evidence="1 2" key="1">
    <citation type="submission" date="2019-12" db="EMBL/GenBank/DDBJ databases">
        <title>Comparative genomics gives insights into the taxonomy of the Azoarcus-Aromatoleum group and reveals separate origins of nif in the plant-associated Azoarcus and non-plant-associated Aromatoleum sub-groups.</title>
        <authorList>
            <person name="Lafos M."/>
            <person name="Maluk M."/>
            <person name="Batista M."/>
            <person name="Junghare M."/>
            <person name="Carmona M."/>
            <person name="Faoro H."/>
            <person name="Cruz L.M."/>
            <person name="Battistoni F."/>
            <person name="De Souza E."/>
            <person name="Pedrosa F."/>
            <person name="Chen W.-M."/>
            <person name="Poole P.S."/>
            <person name="Dixon R.A."/>
            <person name="James E.K."/>
        </authorList>
    </citation>
    <scope>NUCLEOTIDE SEQUENCE [LARGE SCALE GENOMIC DNA]</scope>
    <source>
        <strain evidence="1 2">ToN1</strain>
    </source>
</reference>
<comment type="caution">
    <text evidence="1">The sequence shown here is derived from an EMBL/GenBank/DDBJ whole genome shotgun (WGS) entry which is preliminary data.</text>
</comment>
<dbReference type="Gene3D" id="2.60.40.1190">
    <property type="match status" value="1"/>
</dbReference>